<accession>A0A4D9EDE5</accession>
<feature type="region of interest" description="Disordered" evidence="1">
    <location>
        <begin position="64"/>
        <end position="95"/>
    </location>
</feature>
<sequence length="133" mass="14398">MPGGASAQEKLRLGVNVGDEINEGSTMARLITCCLNLAIAGDWPRQRSKKKNEEECVEKLEAPELAQANGSEKAKNCSTQSVRGPEPSSEEGGWLEQPVEDPVLFLCGRFKRILVRGRSKAIIPDAFSGASKK</sequence>
<organism evidence="2 3">
    <name type="scientific">Platysternon megacephalum</name>
    <name type="common">big-headed turtle</name>
    <dbReference type="NCBI Taxonomy" id="55544"/>
    <lineage>
        <taxon>Eukaryota</taxon>
        <taxon>Metazoa</taxon>
        <taxon>Chordata</taxon>
        <taxon>Craniata</taxon>
        <taxon>Vertebrata</taxon>
        <taxon>Euteleostomi</taxon>
        <taxon>Archelosauria</taxon>
        <taxon>Testudinata</taxon>
        <taxon>Testudines</taxon>
        <taxon>Cryptodira</taxon>
        <taxon>Durocryptodira</taxon>
        <taxon>Testudinoidea</taxon>
        <taxon>Platysternidae</taxon>
        <taxon>Platysternon</taxon>
    </lineage>
</organism>
<comment type="caution">
    <text evidence="2">The sequence shown here is derived from an EMBL/GenBank/DDBJ whole genome shotgun (WGS) entry which is preliminary data.</text>
</comment>
<evidence type="ECO:0000313" key="3">
    <source>
        <dbReference type="Proteomes" id="UP000297703"/>
    </source>
</evidence>
<name>A0A4D9EDE5_9SAUR</name>
<keyword evidence="3" id="KW-1185">Reference proteome</keyword>
<dbReference type="Proteomes" id="UP000297703">
    <property type="component" value="Unassembled WGS sequence"/>
</dbReference>
<gene>
    <name evidence="2" type="ORF">DR999_PMT11859</name>
</gene>
<proteinExistence type="predicted"/>
<protein>
    <submittedName>
        <fullName evidence="2">Coiled-coil domain-containing protein 42A</fullName>
    </submittedName>
</protein>
<evidence type="ECO:0000256" key="1">
    <source>
        <dbReference type="SAM" id="MobiDB-lite"/>
    </source>
</evidence>
<dbReference type="AlphaFoldDB" id="A0A4D9EDE5"/>
<dbReference type="EMBL" id="QXTE01000112">
    <property type="protein sequence ID" value="TFK05582.1"/>
    <property type="molecule type" value="Genomic_DNA"/>
</dbReference>
<reference evidence="2 3" key="1">
    <citation type="submission" date="2019-04" db="EMBL/GenBank/DDBJ databases">
        <title>Draft genome of the big-headed turtle Platysternon megacephalum.</title>
        <authorList>
            <person name="Gong S."/>
        </authorList>
    </citation>
    <scope>NUCLEOTIDE SEQUENCE [LARGE SCALE GENOMIC DNA]</scope>
    <source>
        <strain evidence="2">DO16091913</strain>
        <tissue evidence="2">Muscle</tissue>
    </source>
</reference>
<evidence type="ECO:0000313" key="2">
    <source>
        <dbReference type="EMBL" id="TFK05582.1"/>
    </source>
</evidence>
<reference evidence="2 3" key="2">
    <citation type="submission" date="2019-04" db="EMBL/GenBank/DDBJ databases">
        <title>The genome sequence of big-headed turtle.</title>
        <authorList>
            <person name="Gong S."/>
        </authorList>
    </citation>
    <scope>NUCLEOTIDE SEQUENCE [LARGE SCALE GENOMIC DNA]</scope>
    <source>
        <strain evidence="2">DO16091913</strain>
        <tissue evidence="2">Muscle</tissue>
    </source>
</reference>